<dbReference type="STRING" id="573321.SAMN04488505_1076"/>
<protein>
    <submittedName>
        <fullName evidence="6">Bile acid:Na+ symporter, BASS family</fullName>
    </submittedName>
</protein>
<keyword evidence="4 5" id="KW-0472">Membrane</keyword>
<evidence type="ECO:0000256" key="5">
    <source>
        <dbReference type="SAM" id="Phobius"/>
    </source>
</evidence>
<dbReference type="Gene3D" id="1.20.1530.20">
    <property type="match status" value="1"/>
</dbReference>
<organism evidence="6 7">
    <name type="scientific">Chitinophaga rupis</name>
    <dbReference type="NCBI Taxonomy" id="573321"/>
    <lineage>
        <taxon>Bacteria</taxon>
        <taxon>Pseudomonadati</taxon>
        <taxon>Bacteroidota</taxon>
        <taxon>Chitinophagia</taxon>
        <taxon>Chitinophagales</taxon>
        <taxon>Chitinophagaceae</taxon>
        <taxon>Chitinophaga</taxon>
    </lineage>
</organism>
<dbReference type="Proteomes" id="UP000198984">
    <property type="component" value="Unassembled WGS sequence"/>
</dbReference>
<feature type="transmembrane region" description="Helical" evidence="5">
    <location>
        <begin position="142"/>
        <end position="160"/>
    </location>
</feature>
<evidence type="ECO:0000256" key="1">
    <source>
        <dbReference type="ARBA" id="ARBA00004141"/>
    </source>
</evidence>
<dbReference type="GO" id="GO:0016020">
    <property type="term" value="C:membrane"/>
    <property type="evidence" value="ECO:0007669"/>
    <property type="project" value="UniProtKB-SubCell"/>
</dbReference>
<keyword evidence="7" id="KW-1185">Reference proteome</keyword>
<comment type="subcellular location">
    <subcellularLocation>
        <location evidence="1">Membrane</location>
        <topology evidence="1">Multi-pass membrane protein</topology>
    </subcellularLocation>
</comment>
<feature type="transmembrane region" description="Helical" evidence="5">
    <location>
        <begin position="51"/>
        <end position="68"/>
    </location>
</feature>
<keyword evidence="2 5" id="KW-0812">Transmembrane</keyword>
<feature type="transmembrane region" description="Helical" evidence="5">
    <location>
        <begin position="113"/>
        <end position="136"/>
    </location>
</feature>
<feature type="transmembrane region" description="Helical" evidence="5">
    <location>
        <begin position="80"/>
        <end position="101"/>
    </location>
</feature>
<dbReference type="PANTHER" id="PTHR10361:SF28">
    <property type="entry name" value="P3 PROTEIN-RELATED"/>
    <property type="match status" value="1"/>
</dbReference>
<evidence type="ECO:0000256" key="4">
    <source>
        <dbReference type="ARBA" id="ARBA00023136"/>
    </source>
</evidence>
<feature type="transmembrane region" description="Helical" evidence="5">
    <location>
        <begin position="240"/>
        <end position="258"/>
    </location>
</feature>
<reference evidence="6 7" key="1">
    <citation type="submission" date="2016-10" db="EMBL/GenBank/DDBJ databases">
        <authorList>
            <person name="de Groot N.N."/>
        </authorList>
    </citation>
    <scope>NUCLEOTIDE SEQUENCE [LARGE SCALE GENOMIC DNA]</scope>
    <source>
        <strain evidence="6 7">DSM 21039</strain>
    </source>
</reference>
<feature type="transmembrane region" description="Helical" evidence="5">
    <location>
        <begin position="206"/>
        <end position="228"/>
    </location>
</feature>
<dbReference type="EMBL" id="FOBB01000007">
    <property type="protein sequence ID" value="SEM90483.1"/>
    <property type="molecule type" value="Genomic_DNA"/>
</dbReference>
<proteinExistence type="predicted"/>
<dbReference type="InterPro" id="IPR004710">
    <property type="entry name" value="Bilac:Na_transpt"/>
</dbReference>
<dbReference type="InterPro" id="IPR002657">
    <property type="entry name" value="BilAc:Na_symport/Acr3"/>
</dbReference>
<evidence type="ECO:0000256" key="2">
    <source>
        <dbReference type="ARBA" id="ARBA00022692"/>
    </source>
</evidence>
<name>A0A1H8C5X3_9BACT</name>
<dbReference type="InterPro" id="IPR038770">
    <property type="entry name" value="Na+/solute_symporter_sf"/>
</dbReference>
<dbReference type="RefSeq" id="WP_089917875.1">
    <property type="nucleotide sequence ID" value="NZ_FOBB01000007.1"/>
</dbReference>
<evidence type="ECO:0000313" key="6">
    <source>
        <dbReference type="EMBL" id="SEM90483.1"/>
    </source>
</evidence>
<accession>A0A1H8C5X3</accession>
<sequence length="358" mass="39000">MHKLFWYIAALAFITYIITTILHLHAAGGWLLMCGFTMLALAFRGYPVLKGFSYTVMIFAAVSMAMYYPQHFIQVGDFKLSKLIVPLLQLIMFGMGTGLSWKDFAQVAKMPMGIGVGIIGHYTIMPLIGFTITQLFHFPPEIAAGIILIGSCPSGLASNVMSYLAGANLALSVSITATVTLLAPIITPLWMKLLAGQYVDIVFLDMMWHIIQIVILPIILGLVFNHFLHGKFKWLDEAMPLVSMISIGLIIVVITASGRDSLLTVGPLLVIATLLHNVCGYFLGYWGARLFRMPEKDCRTVALEVGMQNGGLASGLALKMGKLATVGLAPAVFGPLMNITGSALATWWKSKPAEEKED</sequence>
<dbReference type="AlphaFoldDB" id="A0A1H8C5X3"/>
<gene>
    <name evidence="6" type="ORF">SAMN04488505_1076</name>
</gene>
<feature type="transmembrane region" description="Helical" evidence="5">
    <location>
        <begin position="264"/>
        <end position="286"/>
    </location>
</feature>
<feature type="transmembrane region" description="Helical" evidence="5">
    <location>
        <begin position="6"/>
        <end position="39"/>
    </location>
</feature>
<keyword evidence="3 5" id="KW-1133">Transmembrane helix</keyword>
<dbReference type="Pfam" id="PF01758">
    <property type="entry name" value="SBF"/>
    <property type="match status" value="1"/>
</dbReference>
<dbReference type="OrthoDB" id="9806785at2"/>
<evidence type="ECO:0000256" key="3">
    <source>
        <dbReference type="ARBA" id="ARBA00022989"/>
    </source>
</evidence>
<dbReference type="PANTHER" id="PTHR10361">
    <property type="entry name" value="SODIUM-BILE ACID COTRANSPORTER"/>
    <property type="match status" value="1"/>
</dbReference>
<evidence type="ECO:0000313" key="7">
    <source>
        <dbReference type="Proteomes" id="UP000198984"/>
    </source>
</evidence>
<feature type="transmembrane region" description="Helical" evidence="5">
    <location>
        <begin position="167"/>
        <end position="186"/>
    </location>
</feature>